<dbReference type="SUPFAM" id="SSF51695">
    <property type="entry name" value="PLC-like phosphodiesterases"/>
    <property type="match status" value="1"/>
</dbReference>
<gene>
    <name evidence="3" type="ORF">B0I18_102254</name>
</gene>
<evidence type="ECO:0000313" key="4">
    <source>
        <dbReference type="Proteomes" id="UP000240572"/>
    </source>
</evidence>
<accession>A0A2P8D7T1</accession>
<dbReference type="PROSITE" id="PS51704">
    <property type="entry name" value="GP_PDE"/>
    <property type="match status" value="1"/>
</dbReference>
<reference evidence="3 4" key="1">
    <citation type="submission" date="2018-03" db="EMBL/GenBank/DDBJ databases">
        <title>Genomic Encyclopedia of Type Strains, Phase III (KMG-III): the genomes of soil and plant-associated and newly described type strains.</title>
        <authorList>
            <person name="Whitman W."/>
        </authorList>
    </citation>
    <scope>NUCLEOTIDE SEQUENCE [LARGE SCALE GENOMIC DNA]</scope>
    <source>
        <strain evidence="3 4">CGMCC 1.12700</strain>
    </source>
</reference>
<dbReference type="EMBL" id="PYGD01000002">
    <property type="protein sequence ID" value="PSK93284.1"/>
    <property type="molecule type" value="Genomic_DNA"/>
</dbReference>
<feature type="domain" description="GP-PDE" evidence="2">
    <location>
        <begin position="24"/>
        <end position="252"/>
    </location>
</feature>
<keyword evidence="4" id="KW-1185">Reference proteome</keyword>
<dbReference type="Gene3D" id="3.20.20.190">
    <property type="entry name" value="Phosphatidylinositol (PI) phosphodiesterase"/>
    <property type="match status" value="1"/>
</dbReference>
<proteinExistence type="predicted"/>
<dbReference type="RefSeq" id="WP_106522597.1">
    <property type="nucleotide sequence ID" value="NZ_PYGD01000002.1"/>
</dbReference>
<sequence length="253" mass="27807">MSKTKIKIGMLALMIGSNAVFARTRIIAHQGYWDCAGSARNSVAALGKAQELKVYGSEFDVHLTSDGVLVVYHDDEIDGKLIEAHTYAELREVRLTNGEKLPTLEQYLEQGKKAKGTRLILEIKPHKDKHAEDRAVAAILDMVKKHKAEGITEYISFSLNICKELLRLSPGVTVAYLKGDLAPQALKNLGLSGLDYHYSVIGDHPGWIKAAQALGMTVNVWTVNDPVIVKTLVGQGVDYITTDKPVEMTALLR</sequence>
<protein>
    <submittedName>
        <fullName evidence="3">Glycerophosphoryl diester phosphodiesterase</fullName>
    </submittedName>
</protein>
<dbReference type="InterPro" id="IPR030395">
    <property type="entry name" value="GP_PDE_dom"/>
</dbReference>
<evidence type="ECO:0000256" key="1">
    <source>
        <dbReference type="SAM" id="SignalP"/>
    </source>
</evidence>
<dbReference type="GO" id="GO:0006629">
    <property type="term" value="P:lipid metabolic process"/>
    <property type="evidence" value="ECO:0007669"/>
    <property type="project" value="InterPro"/>
</dbReference>
<dbReference type="PANTHER" id="PTHR46211:SF1">
    <property type="entry name" value="GLYCEROPHOSPHODIESTER PHOSPHODIESTERASE, CYTOPLASMIC"/>
    <property type="match status" value="1"/>
</dbReference>
<name>A0A2P8D7T1_9BACT</name>
<dbReference type="Pfam" id="PF03009">
    <property type="entry name" value="GDPD"/>
    <property type="match status" value="1"/>
</dbReference>
<dbReference type="OrthoDB" id="9776255at2"/>
<dbReference type="GO" id="GO:0008081">
    <property type="term" value="F:phosphoric diester hydrolase activity"/>
    <property type="evidence" value="ECO:0007669"/>
    <property type="project" value="InterPro"/>
</dbReference>
<feature type="chain" id="PRO_5015165996" evidence="1">
    <location>
        <begin position="23"/>
        <end position="253"/>
    </location>
</feature>
<dbReference type="PANTHER" id="PTHR46211">
    <property type="entry name" value="GLYCEROPHOSPHORYL DIESTER PHOSPHODIESTERASE"/>
    <property type="match status" value="1"/>
</dbReference>
<dbReference type="Proteomes" id="UP000240572">
    <property type="component" value="Unassembled WGS sequence"/>
</dbReference>
<comment type="caution">
    <text evidence="3">The sequence shown here is derived from an EMBL/GenBank/DDBJ whole genome shotgun (WGS) entry which is preliminary data.</text>
</comment>
<feature type="signal peptide" evidence="1">
    <location>
        <begin position="1"/>
        <end position="22"/>
    </location>
</feature>
<dbReference type="InterPro" id="IPR017946">
    <property type="entry name" value="PLC-like_Pdiesterase_TIM-brl"/>
</dbReference>
<evidence type="ECO:0000259" key="2">
    <source>
        <dbReference type="PROSITE" id="PS51704"/>
    </source>
</evidence>
<evidence type="ECO:0000313" key="3">
    <source>
        <dbReference type="EMBL" id="PSK93284.1"/>
    </source>
</evidence>
<dbReference type="AlphaFoldDB" id="A0A2P8D7T1"/>
<organism evidence="3 4">
    <name type="scientific">Taibaiella chishuiensis</name>
    <dbReference type="NCBI Taxonomy" id="1434707"/>
    <lineage>
        <taxon>Bacteria</taxon>
        <taxon>Pseudomonadati</taxon>
        <taxon>Bacteroidota</taxon>
        <taxon>Chitinophagia</taxon>
        <taxon>Chitinophagales</taxon>
        <taxon>Chitinophagaceae</taxon>
        <taxon>Taibaiella</taxon>
    </lineage>
</organism>
<keyword evidence="1" id="KW-0732">Signal</keyword>